<evidence type="ECO:0000256" key="2">
    <source>
        <dbReference type="SAM" id="Phobius"/>
    </source>
</evidence>
<keyword evidence="2" id="KW-0812">Transmembrane</keyword>
<feature type="transmembrane region" description="Helical" evidence="2">
    <location>
        <begin position="93"/>
        <end position="111"/>
    </location>
</feature>
<dbReference type="AlphaFoldDB" id="A0A1N7MA64"/>
<evidence type="ECO:0000313" key="5">
    <source>
        <dbReference type="Proteomes" id="UP000185999"/>
    </source>
</evidence>
<feature type="domain" description="VanZ-like" evidence="3">
    <location>
        <begin position="31"/>
        <end position="136"/>
    </location>
</feature>
<feature type="transmembrane region" description="Helical" evidence="2">
    <location>
        <begin position="192"/>
        <end position="211"/>
    </location>
</feature>
<feature type="transmembrane region" description="Helical" evidence="2">
    <location>
        <begin position="63"/>
        <end position="81"/>
    </location>
</feature>
<name>A0A1N7MA64_9GAMM</name>
<accession>A0A1N7MA64</accession>
<feature type="transmembrane region" description="Helical" evidence="2">
    <location>
        <begin position="123"/>
        <end position="143"/>
    </location>
</feature>
<reference evidence="5" key="1">
    <citation type="submission" date="2017-01" db="EMBL/GenBank/DDBJ databases">
        <authorList>
            <person name="Varghese N."/>
            <person name="Submissions S."/>
        </authorList>
    </citation>
    <scope>NUCLEOTIDE SEQUENCE [LARGE SCALE GENOMIC DNA]</scope>
    <source>
        <strain evidence="5">DSM 22306</strain>
    </source>
</reference>
<gene>
    <name evidence="4" type="ORF">SAMN05421760_105299</name>
</gene>
<keyword evidence="2" id="KW-0472">Membrane</keyword>
<dbReference type="EMBL" id="FTOE01000005">
    <property type="protein sequence ID" value="SIS82869.1"/>
    <property type="molecule type" value="Genomic_DNA"/>
</dbReference>
<organism evidence="4 5">
    <name type="scientific">Neptunomonas antarctica</name>
    <dbReference type="NCBI Taxonomy" id="619304"/>
    <lineage>
        <taxon>Bacteria</taxon>
        <taxon>Pseudomonadati</taxon>
        <taxon>Pseudomonadota</taxon>
        <taxon>Gammaproteobacteria</taxon>
        <taxon>Oceanospirillales</taxon>
        <taxon>Oceanospirillaceae</taxon>
        <taxon>Neptunomonas</taxon>
    </lineage>
</organism>
<sequence>MYSAYTHAAMAGITLLKIFLALFTFFIVYGSLYPFHIALSSDALSQWHALLNVDITQSGRGDTVANILLFVPFGFFCRHSYPAKNSILRFVHIMLAGLLLAFGLQVAQLVIPGRVPSGSDAVWNMLGCLIGYSLALLPLLHLLPKSKDAARFPPIPLILALSCIAYSWAPFVPSLDFQLLKDNLKFIFSPDISPWWLLQKFTLWLVIFRFLRSSDTWLSNEKLYPLIVVVVLSVNLFIVGHAPGAEHILGGLLALPAWYFLRPLRQASILAVLFAVSLLITTFVPFELHQDPNSFSWVPFSGALSSNILLNAMSIFRKLAYYASLIWLLAESGLHLRTSTVLVAAVLFFSEQLQVYFVGPSPEITDTVMAVAVGVILSHYQAIRRAELVGNQEVDSGSRTGTDTDKLTLSPKPDLNDKP</sequence>
<proteinExistence type="predicted"/>
<dbReference type="Pfam" id="PF04892">
    <property type="entry name" value="VanZ"/>
    <property type="match status" value="1"/>
</dbReference>
<keyword evidence="2" id="KW-1133">Transmembrane helix</keyword>
<keyword evidence="5" id="KW-1185">Reference proteome</keyword>
<evidence type="ECO:0000313" key="4">
    <source>
        <dbReference type="EMBL" id="SIS82869.1"/>
    </source>
</evidence>
<feature type="region of interest" description="Disordered" evidence="1">
    <location>
        <begin position="394"/>
        <end position="419"/>
    </location>
</feature>
<dbReference type="OrthoDB" id="7055135at2"/>
<dbReference type="Proteomes" id="UP000185999">
    <property type="component" value="Unassembled WGS sequence"/>
</dbReference>
<dbReference type="InterPro" id="IPR006976">
    <property type="entry name" value="VanZ-like"/>
</dbReference>
<feature type="transmembrane region" description="Helical" evidence="2">
    <location>
        <begin position="268"/>
        <end position="288"/>
    </location>
</feature>
<protein>
    <submittedName>
        <fullName evidence="4">VanZ like family protein</fullName>
    </submittedName>
</protein>
<feature type="transmembrane region" description="Helical" evidence="2">
    <location>
        <begin position="12"/>
        <end position="32"/>
    </location>
</feature>
<evidence type="ECO:0000256" key="1">
    <source>
        <dbReference type="SAM" id="MobiDB-lite"/>
    </source>
</evidence>
<feature type="transmembrane region" description="Helical" evidence="2">
    <location>
        <begin position="223"/>
        <end position="239"/>
    </location>
</feature>
<evidence type="ECO:0000259" key="3">
    <source>
        <dbReference type="Pfam" id="PF04892"/>
    </source>
</evidence>
<feature type="transmembrane region" description="Helical" evidence="2">
    <location>
        <begin position="155"/>
        <end position="172"/>
    </location>
</feature>